<reference evidence="1" key="1">
    <citation type="journal article" date="2023" name="Insect Mol. Biol.">
        <title>Genome sequencing provides insights into the evolution of gene families encoding plant cell wall-degrading enzymes in longhorned beetles.</title>
        <authorList>
            <person name="Shin N.R."/>
            <person name="Okamura Y."/>
            <person name="Kirsch R."/>
            <person name="Pauchet Y."/>
        </authorList>
    </citation>
    <scope>NUCLEOTIDE SEQUENCE</scope>
    <source>
        <strain evidence="1">AMC_N1</strain>
    </source>
</reference>
<name>A0AAV8XEU5_9CUCU</name>
<evidence type="ECO:0000313" key="1">
    <source>
        <dbReference type="EMBL" id="KAJ8937256.1"/>
    </source>
</evidence>
<organism evidence="1 2">
    <name type="scientific">Aromia moschata</name>
    <dbReference type="NCBI Taxonomy" id="1265417"/>
    <lineage>
        <taxon>Eukaryota</taxon>
        <taxon>Metazoa</taxon>
        <taxon>Ecdysozoa</taxon>
        <taxon>Arthropoda</taxon>
        <taxon>Hexapoda</taxon>
        <taxon>Insecta</taxon>
        <taxon>Pterygota</taxon>
        <taxon>Neoptera</taxon>
        <taxon>Endopterygota</taxon>
        <taxon>Coleoptera</taxon>
        <taxon>Polyphaga</taxon>
        <taxon>Cucujiformia</taxon>
        <taxon>Chrysomeloidea</taxon>
        <taxon>Cerambycidae</taxon>
        <taxon>Cerambycinae</taxon>
        <taxon>Callichromatini</taxon>
        <taxon>Aromia</taxon>
    </lineage>
</organism>
<dbReference type="AlphaFoldDB" id="A0AAV8XEU5"/>
<sequence length="71" mass="8047">MSTTRYSQSDQLDFLNHSQMQLSSSASKISSYPSFFDFQSQSISPSSRNHNTFSMSPSINNNLEVARYKIS</sequence>
<gene>
    <name evidence="1" type="ORF">NQ318_020643</name>
</gene>
<proteinExistence type="predicted"/>
<keyword evidence="2" id="KW-1185">Reference proteome</keyword>
<accession>A0AAV8XEU5</accession>
<comment type="caution">
    <text evidence="1">The sequence shown here is derived from an EMBL/GenBank/DDBJ whole genome shotgun (WGS) entry which is preliminary data.</text>
</comment>
<dbReference type="Proteomes" id="UP001162162">
    <property type="component" value="Unassembled WGS sequence"/>
</dbReference>
<dbReference type="EMBL" id="JAPWTK010000668">
    <property type="protein sequence ID" value="KAJ8937256.1"/>
    <property type="molecule type" value="Genomic_DNA"/>
</dbReference>
<protein>
    <submittedName>
        <fullName evidence="1">Uncharacterized protein</fullName>
    </submittedName>
</protein>
<evidence type="ECO:0000313" key="2">
    <source>
        <dbReference type="Proteomes" id="UP001162162"/>
    </source>
</evidence>